<accession>A0A2I2L641</accession>
<feature type="non-terminal residue" evidence="1">
    <location>
        <position position="1"/>
    </location>
</feature>
<reference evidence="1" key="1">
    <citation type="submission" date="2017-08" db="EMBL/GenBank/DDBJ databases">
        <authorList>
            <consortium name="Urmite Genomes"/>
        </authorList>
    </citation>
    <scope>NUCLEOTIDE SEQUENCE [LARGE SCALE GENOMIC DNA]</scope>
    <source>
        <strain evidence="1">IHUMI-LCC2</strain>
    </source>
</reference>
<dbReference type="KEGG" id="vg:35381756"/>
<name>A0A2I2L641_9VIRU</name>
<organism evidence="1">
    <name type="scientific">Orpheovirus IHUMI-LCC2</name>
    <dbReference type="NCBI Taxonomy" id="2023057"/>
    <lineage>
        <taxon>Viruses</taxon>
        <taxon>Varidnaviria</taxon>
        <taxon>Bamfordvirae</taxon>
        <taxon>Nucleocytoviricota</taxon>
        <taxon>Megaviricetes</taxon>
        <taxon>Pimascovirales</taxon>
        <taxon>Ocovirineae</taxon>
        <taxon>Orpheoviridae</taxon>
        <taxon>Alphaorpheovirus</taxon>
        <taxon>Alphaorpheovirus massiliense</taxon>
    </lineage>
</organism>
<gene>
    <name evidence="1" type="ORF">ORPV_1093</name>
</gene>
<dbReference type="EMBL" id="LT906555">
    <property type="protein sequence ID" value="SNW62997.1"/>
    <property type="molecule type" value="Genomic_DNA"/>
</dbReference>
<proteinExistence type="predicted"/>
<protein>
    <submittedName>
        <fullName evidence="1">Uncharacterized protein</fullName>
    </submittedName>
</protein>
<evidence type="ECO:0000313" key="1">
    <source>
        <dbReference type="EMBL" id="SNW62997.1"/>
    </source>
</evidence>
<keyword evidence="2" id="KW-1185">Reference proteome</keyword>
<evidence type="ECO:0000313" key="2">
    <source>
        <dbReference type="Proteomes" id="UP000236316"/>
    </source>
</evidence>
<sequence>LKCNSSDDLSKIWFNSETIILNKLFKSNSDPFIDYKHQRKYCIKKISETGDSGICKNLPKLIDGEWNVECYCGDKMYFEIIKTDNIAYKECCGVYFDTFIFSVGTPLWICHRCNSKIKSDYNRNPIGIPCSKECFNLKLALKELDHNVDVDYFDNNLCMKTLNSLYNR</sequence>
<dbReference type="RefSeq" id="YP_009449299.1">
    <property type="nucleotide sequence ID" value="NC_036594.1"/>
</dbReference>
<dbReference type="Proteomes" id="UP000236316">
    <property type="component" value="Segment"/>
</dbReference>
<dbReference type="GeneID" id="35381756"/>